<reference evidence="1 2" key="1">
    <citation type="submission" date="2018-08" db="EMBL/GenBank/DDBJ databases">
        <title>Salinimonas sediminis sp. nov., a piezophilic bacterium isolated from a deep-sea sediment sample from the New Britain Trench.</title>
        <authorList>
            <person name="Cao J."/>
        </authorList>
    </citation>
    <scope>NUCLEOTIDE SEQUENCE [LARGE SCALE GENOMIC DNA]</scope>
    <source>
        <strain evidence="1 2">N102</strain>
    </source>
</reference>
<name>A0A346NRM7_9ALTE</name>
<dbReference type="Proteomes" id="UP000262073">
    <property type="component" value="Chromosome"/>
</dbReference>
<evidence type="ECO:0000313" key="2">
    <source>
        <dbReference type="Proteomes" id="UP000262073"/>
    </source>
</evidence>
<accession>A0A346NRM7</accession>
<dbReference type="KEGG" id="salm:D0Y50_18595"/>
<dbReference type="OrthoDB" id="5363652at2"/>
<proteinExistence type="predicted"/>
<dbReference type="Pfam" id="PF07751">
    <property type="entry name" value="Abi_2"/>
    <property type="match status" value="1"/>
</dbReference>
<dbReference type="RefSeq" id="WP_108568714.1">
    <property type="nucleotide sequence ID" value="NZ_CP031769.1"/>
</dbReference>
<evidence type="ECO:0000313" key="1">
    <source>
        <dbReference type="EMBL" id="AXR08184.1"/>
    </source>
</evidence>
<keyword evidence="2" id="KW-1185">Reference proteome</keyword>
<dbReference type="EMBL" id="CP031769">
    <property type="protein sequence ID" value="AXR08184.1"/>
    <property type="molecule type" value="Genomic_DNA"/>
</dbReference>
<gene>
    <name evidence="1" type="ORF">D0Y50_18595</name>
</gene>
<organism evidence="1 2">
    <name type="scientific">Salinimonas sediminis</name>
    <dbReference type="NCBI Taxonomy" id="2303538"/>
    <lineage>
        <taxon>Bacteria</taxon>
        <taxon>Pseudomonadati</taxon>
        <taxon>Pseudomonadota</taxon>
        <taxon>Gammaproteobacteria</taxon>
        <taxon>Alteromonadales</taxon>
        <taxon>Alteromonadaceae</taxon>
        <taxon>Alteromonas/Salinimonas group</taxon>
        <taxon>Salinimonas</taxon>
    </lineage>
</organism>
<dbReference type="InterPro" id="IPR011664">
    <property type="entry name" value="Abi_system_AbiD/AbiF-like"/>
</dbReference>
<protein>
    <submittedName>
        <fullName evidence="1">Abi family protein</fullName>
    </submittedName>
</protein>
<sequence>MNQFNKPAVSITEQIGILQHRGLAIQNPERAGRYLEVISYFRLSAYMRPFQKNISEQVVDHQFKDGTEFKQIVDLYAFDRELRLLIMDAIERVEVAIRATLNNVMANKHQTDDVCSGSHWYLNESLFKSSYQHKRLLKEIEDKQSKESNDLQRDVKKIERTSVSAEIKDRRIERRVRENYARFYQHTYDSPKLMPGWAMVEELTLGSISHLYRGLAKDNDRKDIARRFNLPQEVLESWLHTLNFVRNCCAHHSRLWNRELSVQPKIPNGDNWQLPDRLEPSQVQPKRRIYMVLLMLGHLMRQVSPDSQWHNKVKALVTLHPEVPKFPMGFPDDWLNHEFFSS</sequence>
<dbReference type="PIRSF" id="PIRSF034934">
    <property type="entry name" value="AbiF_AbiD"/>
    <property type="match status" value="1"/>
</dbReference>
<dbReference type="InterPro" id="IPR017034">
    <property type="entry name" value="Abi_system_AbiD/AbiF"/>
</dbReference>
<dbReference type="AlphaFoldDB" id="A0A346NRM7"/>